<dbReference type="Pfam" id="PF01832">
    <property type="entry name" value="Glucosaminidase"/>
    <property type="match status" value="1"/>
</dbReference>
<protein>
    <submittedName>
        <fullName evidence="5">Autolysin, N-acetylmuramidase-like protein</fullName>
    </submittedName>
</protein>
<dbReference type="PANTHER" id="PTHR33308">
    <property type="entry name" value="PEPTIDOGLYCAN HYDROLASE FLGJ"/>
    <property type="match status" value="1"/>
</dbReference>
<keyword evidence="2" id="KW-0378">Hydrolase</keyword>
<feature type="compositionally biased region" description="Low complexity" evidence="3">
    <location>
        <begin position="21"/>
        <end position="64"/>
    </location>
</feature>
<evidence type="ECO:0000256" key="2">
    <source>
        <dbReference type="ARBA" id="ARBA00022801"/>
    </source>
</evidence>
<dbReference type="Gene3D" id="1.10.530.10">
    <property type="match status" value="1"/>
</dbReference>
<dbReference type="EMBL" id="UHFR01000005">
    <property type="protein sequence ID" value="SUN76218.1"/>
    <property type="molecule type" value="Genomic_DNA"/>
</dbReference>
<evidence type="ECO:0000313" key="6">
    <source>
        <dbReference type="Proteomes" id="UP000254634"/>
    </source>
</evidence>
<gene>
    <name evidence="5" type="ORF">NCTC13765_00682</name>
</gene>
<dbReference type="Gene3D" id="4.10.80.30">
    <property type="entry name" value="DNA polymerase, domain 6"/>
    <property type="match status" value="1"/>
</dbReference>
<dbReference type="PANTHER" id="PTHR33308:SF9">
    <property type="entry name" value="PEPTIDOGLYCAN HYDROLASE FLGJ"/>
    <property type="match status" value="1"/>
</dbReference>
<dbReference type="PROSITE" id="PS50911">
    <property type="entry name" value="CHAP"/>
    <property type="match status" value="1"/>
</dbReference>
<dbReference type="Gene3D" id="3.90.1720.10">
    <property type="entry name" value="endopeptidase domain like (from Nostoc punctiforme)"/>
    <property type="match status" value="1"/>
</dbReference>
<keyword evidence="6" id="KW-1185">Reference proteome</keyword>
<reference evidence="5" key="1">
    <citation type="submission" date="2018-06" db="EMBL/GenBank/DDBJ databases">
        <authorList>
            <consortium name="Pathogen Informatics"/>
            <person name="Doyle S."/>
        </authorList>
    </citation>
    <scope>NUCLEOTIDE SEQUENCE [LARGE SCALE GENOMIC DNA]</scope>
    <source>
        <strain evidence="5">NCTC13765</strain>
    </source>
</reference>
<name>A0A380KWT4_9STRE</name>
<feature type="compositionally biased region" description="Basic and acidic residues" evidence="3">
    <location>
        <begin position="65"/>
        <end position="99"/>
    </location>
</feature>
<dbReference type="SMART" id="SM00047">
    <property type="entry name" value="LYZ2"/>
    <property type="match status" value="1"/>
</dbReference>
<evidence type="ECO:0000259" key="4">
    <source>
        <dbReference type="PROSITE" id="PS50911"/>
    </source>
</evidence>
<evidence type="ECO:0000256" key="3">
    <source>
        <dbReference type="SAM" id="MobiDB-lite"/>
    </source>
</evidence>
<feature type="region of interest" description="Disordered" evidence="3">
    <location>
        <begin position="16"/>
        <end position="107"/>
    </location>
</feature>
<dbReference type="InterPro" id="IPR051056">
    <property type="entry name" value="Glycosyl_Hydrolase_73"/>
</dbReference>
<organism evidence="5 6">
    <name type="scientific">Streptococcus massiliensis</name>
    <dbReference type="NCBI Taxonomy" id="313439"/>
    <lineage>
        <taxon>Bacteria</taxon>
        <taxon>Bacillati</taxon>
        <taxon>Bacillota</taxon>
        <taxon>Bacilli</taxon>
        <taxon>Lactobacillales</taxon>
        <taxon>Streptococcaceae</taxon>
        <taxon>Streptococcus</taxon>
    </lineage>
</organism>
<dbReference type="Proteomes" id="UP000254634">
    <property type="component" value="Unassembled WGS sequence"/>
</dbReference>
<proteinExistence type="inferred from homology"/>
<dbReference type="AlphaFoldDB" id="A0A380KWT4"/>
<dbReference type="STRING" id="1123307.GCA_000380065_01565"/>
<dbReference type="PRINTS" id="PR01002">
    <property type="entry name" value="FLGFLGJ"/>
</dbReference>
<evidence type="ECO:0000313" key="5">
    <source>
        <dbReference type="EMBL" id="SUN76218.1"/>
    </source>
</evidence>
<dbReference type="Pfam" id="PF05257">
    <property type="entry name" value="CHAP"/>
    <property type="match status" value="1"/>
</dbReference>
<dbReference type="InterPro" id="IPR002901">
    <property type="entry name" value="MGlyc_endo_b_GlcNAc-like_dom"/>
</dbReference>
<dbReference type="GO" id="GO:0004040">
    <property type="term" value="F:amidase activity"/>
    <property type="evidence" value="ECO:0007669"/>
    <property type="project" value="InterPro"/>
</dbReference>
<accession>A0A380KWT4</accession>
<feature type="domain" description="Peptidase C51" evidence="4">
    <location>
        <begin position="269"/>
        <end position="397"/>
    </location>
</feature>
<comment type="similarity">
    <text evidence="1">Belongs to the glycosyl hydrolase 73 family.</text>
</comment>
<sequence length="405" mass="44180">MGLFATLVLGQLAVLADEVPKSTTNSEPETSSTSSQTSKDSSTTSSSSSSSGSTSSSSSSISSSSEKKSDEDKDKGKPKEEESKAEKEKQAGIEKKENDDKEPDFTVSVNYTTQEFIKKIGEDARTLGQENDIYASVMIAQAILESGSGNSGLAQPPHHNLFGIKGAYQGSSVTMSTQEDDGTGKFHTIKDAFRSYPDYRASLKDYVDLIRTATYQAVWKKNAPNYKAATKALTGLYATDKNYNKKLDALIEAYDLTKYDQPTDKTLLERYPDGDYPDYDGKDYPGAENYTDTSARYAFNRMSQLGGKLETNFAEPKNWSSSASQQGYEVKKEVKVGTVVSLQPGQEKAGSQGQVAVVEKVFPSGAVLISEYGKFSPRLVSFRVIDAKSAQQLEYITPKSQHITD</sequence>
<dbReference type="InterPro" id="IPR007921">
    <property type="entry name" value="CHAP_dom"/>
</dbReference>
<evidence type="ECO:0000256" key="1">
    <source>
        <dbReference type="ARBA" id="ARBA00010266"/>
    </source>
</evidence>